<name>A0AAV6MQG1_9ROSI</name>
<protein>
    <submittedName>
        <fullName evidence="1">Uncharacterized protein</fullName>
    </submittedName>
</protein>
<organism evidence="1 2">
    <name type="scientific">Cucurbita argyrosperma subsp. sororia</name>
    <dbReference type="NCBI Taxonomy" id="37648"/>
    <lineage>
        <taxon>Eukaryota</taxon>
        <taxon>Viridiplantae</taxon>
        <taxon>Streptophyta</taxon>
        <taxon>Embryophyta</taxon>
        <taxon>Tracheophyta</taxon>
        <taxon>Spermatophyta</taxon>
        <taxon>Magnoliopsida</taxon>
        <taxon>eudicotyledons</taxon>
        <taxon>Gunneridae</taxon>
        <taxon>Pentapetalae</taxon>
        <taxon>rosids</taxon>
        <taxon>fabids</taxon>
        <taxon>Cucurbitales</taxon>
        <taxon>Cucurbitaceae</taxon>
        <taxon>Cucurbiteae</taxon>
        <taxon>Cucurbita</taxon>
    </lineage>
</organism>
<gene>
    <name evidence="1" type="ORF">SDJN03_19994</name>
</gene>
<dbReference type="Proteomes" id="UP000685013">
    <property type="component" value="Chromosome 13"/>
</dbReference>
<proteinExistence type="predicted"/>
<comment type="caution">
    <text evidence="1">The sequence shown here is derived from an EMBL/GenBank/DDBJ whole genome shotgun (WGS) entry which is preliminary data.</text>
</comment>
<keyword evidence="2" id="KW-1185">Reference proteome</keyword>
<dbReference type="AlphaFoldDB" id="A0AAV6MQG1"/>
<feature type="non-terminal residue" evidence="1">
    <location>
        <position position="1"/>
    </location>
</feature>
<sequence length="90" mass="9636">MVSSGFNQNLMFQTAVLGGGVRGKRYGMIQGSGEIAVGESVLSASTLNWIPIRTTTGSPEGFGKIWIHLPFCVLDASHHPLPAPTWLLNL</sequence>
<accession>A0AAV6MQG1</accession>
<reference evidence="1 2" key="1">
    <citation type="journal article" date="2021" name="Hortic Res">
        <title>The domestication of Cucurbita argyrosperma as revealed by the genome of its wild relative.</title>
        <authorList>
            <person name="Barrera-Redondo J."/>
            <person name="Sanchez-de la Vega G."/>
            <person name="Aguirre-Liguori J.A."/>
            <person name="Castellanos-Morales G."/>
            <person name="Gutierrez-Guerrero Y.T."/>
            <person name="Aguirre-Dugua X."/>
            <person name="Aguirre-Planter E."/>
            <person name="Tenaillon M.I."/>
            <person name="Lira-Saade R."/>
            <person name="Eguiarte L.E."/>
        </authorList>
    </citation>
    <scope>NUCLEOTIDE SEQUENCE [LARGE SCALE GENOMIC DNA]</scope>
    <source>
        <strain evidence="1">JBR-2021</strain>
    </source>
</reference>
<dbReference type="EMBL" id="JAGKQH010000013">
    <property type="protein sequence ID" value="KAG6584062.1"/>
    <property type="molecule type" value="Genomic_DNA"/>
</dbReference>
<evidence type="ECO:0000313" key="2">
    <source>
        <dbReference type="Proteomes" id="UP000685013"/>
    </source>
</evidence>
<evidence type="ECO:0000313" key="1">
    <source>
        <dbReference type="EMBL" id="KAG6584062.1"/>
    </source>
</evidence>